<dbReference type="OrthoDB" id="31107at2157"/>
<protein>
    <submittedName>
        <fullName evidence="6">Protease IV</fullName>
    </submittedName>
</protein>
<dbReference type="InterPro" id="IPR047272">
    <property type="entry name" value="S49_SppA_C"/>
</dbReference>
<dbReference type="Gene3D" id="3.90.226.10">
    <property type="entry name" value="2-enoyl-CoA Hydratase, Chain A, domain 1"/>
    <property type="match status" value="1"/>
</dbReference>
<evidence type="ECO:0000256" key="2">
    <source>
        <dbReference type="ARBA" id="ARBA00022670"/>
    </source>
</evidence>
<evidence type="ECO:0000313" key="6">
    <source>
        <dbReference type="EMBL" id="QGA80733.1"/>
    </source>
</evidence>
<comment type="similarity">
    <text evidence="1">Belongs to the peptidase S49 family.</text>
</comment>
<dbReference type="AlphaFoldDB" id="A0A5Q0UGG0"/>
<dbReference type="GO" id="GO:0008236">
    <property type="term" value="F:serine-type peptidase activity"/>
    <property type="evidence" value="ECO:0007669"/>
    <property type="project" value="UniProtKB-KW"/>
</dbReference>
<dbReference type="InterPro" id="IPR002142">
    <property type="entry name" value="Peptidase_S49"/>
</dbReference>
<feature type="domain" description="Peptidase S49" evidence="5">
    <location>
        <begin position="96"/>
        <end position="241"/>
    </location>
</feature>
<gene>
    <name evidence="6" type="primary">sppA</name>
    <name evidence="6" type="ORF">LC1Nh_0849</name>
</gene>
<dbReference type="KEGG" id="ncon:LC1Nh_0849"/>
<dbReference type="RefSeq" id="WP_153550474.1">
    <property type="nucleotide sequence ID" value="NZ_CP040089.1"/>
</dbReference>
<evidence type="ECO:0000259" key="5">
    <source>
        <dbReference type="Pfam" id="PF01343"/>
    </source>
</evidence>
<dbReference type="GeneID" id="42365239"/>
<dbReference type="Proteomes" id="UP000377803">
    <property type="component" value="Chromosome"/>
</dbReference>
<dbReference type="InterPro" id="IPR004635">
    <property type="entry name" value="Pept_S49_SppA"/>
</dbReference>
<dbReference type="SUPFAM" id="SSF52096">
    <property type="entry name" value="ClpP/crotonase"/>
    <property type="match status" value="1"/>
</dbReference>
<dbReference type="CDD" id="cd07023">
    <property type="entry name" value="S49_Sppa_N_C"/>
    <property type="match status" value="1"/>
</dbReference>
<evidence type="ECO:0000313" key="7">
    <source>
        <dbReference type="Proteomes" id="UP000377803"/>
    </source>
</evidence>
<sequence length="283" mass="29826">MKKLVLASVLLLLSAGASGFSFGQNSGKAALIDLSGTISSSSGGAFSTSGITPSNVRELNDQAVNQGADAVIYEINSGGGAIVASKEVYRDIEDVEVPTVCRMRDVAASGGYMISLGCDKVVADSASLTGSIGVRSSYLEYSGLLDKLGVEYVNISKGGLKGVASPYKNISDEERRVLQSQVDTLHENFVKQVESERNLSQNSTEEVSTSQPFLGEKAEELELVDELGGRDTAVTAAENLTGKNMTTFEVKSETSFSLLSLFSSELSLGDLFKSSSPLKASIF</sequence>
<dbReference type="Pfam" id="PF01343">
    <property type="entry name" value="Peptidase_S49"/>
    <property type="match status" value="1"/>
</dbReference>
<dbReference type="InterPro" id="IPR029045">
    <property type="entry name" value="ClpP/crotonase-like_dom_sf"/>
</dbReference>
<keyword evidence="3" id="KW-0378">Hydrolase</keyword>
<dbReference type="PANTHER" id="PTHR42987:SF4">
    <property type="entry name" value="PROTEASE SOHB-RELATED"/>
    <property type="match status" value="1"/>
</dbReference>
<accession>A0A5Q0UGG0</accession>
<proteinExistence type="inferred from homology"/>
<evidence type="ECO:0000256" key="3">
    <source>
        <dbReference type="ARBA" id="ARBA00022801"/>
    </source>
</evidence>
<dbReference type="PANTHER" id="PTHR42987">
    <property type="entry name" value="PEPTIDASE S49"/>
    <property type="match status" value="1"/>
</dbReference>
<reference evidence="7" key="1">
    <citation type="submission" date="2019-05" db="EMBL/GenBank/DDBJ databases">
        <title>Candidatus Nanohalobium constans, a novel model system to study the DPANN nano-sized archaea: genomic and physiological characterization of a nanoarchaeon co-cultured with its chitinotrophic host.</title>
        <authorList>
            <person name="La Cono V."/>
            <person name="Arcadi E."/>
            <person name="Crisafi F."/>
            <person name="Denaro R."/>
            <person name="La Spada G."/>
            <person name="Messina E."/>
            <person name="Smedile F."/>
            <person name="Toshchakov S.V."/>
            <person name="Shevchenko M.A."/>
            <person name="Golyshin P.N."/>
            <person name="Golyshina O.V."/>
            <person name="Ferrer M."/>
            <person name="Rohde M."/>
            <person name="Mushegian A."/>
            <person name="Sorokin D.Y."/>
            <person name="Giuliano L."/>
            <person name="Yakimov M.M."/>
        </authorList>
    </citation>
    <scope>NUCLEOTIDE SEQUENCE [LARGE SCALE GENOMIC DNA]</scope>
    <source>
        <strain evidence="7">LC1Nh</strain>
    </source>
</reference>
<organism evidence="6 7">
    <name type="scientific">Candidatus Nanohalobium constans</name>
    <dbReference type="NCBI Taxonomy" id="2565781"/>
    <lineage>
        <taxon>Archaea</taxon>
        <taxon>Candidatus Nanohalarchaeota</taxon>
        <taxon>Candidatus Nanohalobia</taxon>
        <taxon>Candidatus Nanohalobiales</taxon>
        <taxon>Candidatus Nanohalobiaceae</taxon>
        <taxon>Candidatus Nanohalobium</taxon>
    </lineage>
</organism>
<dbReference type="NCBIfam" id="TIGR00706">
    <property type="entry name" value="SppA_dom"/>
    <property type="match status" value="1"/>
</dbReference>
<dbReference type="GO" id="GO:0006508">
    <property type="term" value="P:proteolysis"/>
    <property type="evidence" value="ECO:0007669"/>
    <property type="project" value="UniProtKB-KW"/>
</dbReference>
<keyword evidence="4" id="KW-0720">Serine protease</keyword>
<evidence type="ECO:0000256" key="4">
    <source>
        <dbReference type="ARBA" id="ARBA00022825"/>
    </source>
</evidence>
<keyword evidence="7" id="KW-1185">Reference proteome</keyword>
<evidence type="ECO:0000256" key="1">
    <source>
        <dbReference type="ARBA" id="ARBA00008683"/>
    </source>
</evidence>
<keyword evidence="2 6" id="KW-0645">Protease</keyword>
<dbReference type="EMBL" id="CP040089">
    <property type="protein sequence ID" value="QGA80733.1"/>
    <property type="molecule type" value="Genomic_DNA"/>
</dbReference>
<name>A0A5Q0UGG0_9ARCH</name>